<evidence type="ECO:0000313" key="1">
    <source>
        <dbReference type="EMBL" id="KAG8659108.1"/>
    </source>
</evidence>
<dbReference type="EMBL" id="CM004388">
    <property type="protein sequence ID" value="KAG8659108.1"/>
    <property type="molecule type" value="Genomic_DNA"/>
</dbReference>
<evidence type="ECO:0000313" key="2">
    <source>
        <dbReference type="Proteomes" id="UP000091857"/>
    </source>
</evidence>
<dbReference type="Proteomes" id="UP000091857">
    <property type="component" value="Chromosome 2"/>
</dbReference>
<proteinExistence type="predicted"/>
<name>A0ACB7I4Z7_MANES</name>
<organism evidence="1 2">
    <name type="scientific">Manihot esculenta</name>
    <name type="common">Cassava</name>
    <name type="synonym">Jatropha manihot</name>
    <dbReference type="NCBI Taxonomy" id="3983"/>
    <lineage>
        <taxon>Eukaryota</taxon>
        <taxon>Viridiplantae</taxon>
        <taxon>Streptophyta</taxon>
        <taxon>Embryophyta</taxon>
        <taxon>Tracheophyta</taxon>
        <taxon>Spermatophyta</taxon>
        <taxon>Magnoliopsida</taxon>
        <taxon>eudicotyledons</taxon>
        <taxon>Gunneridae</taxon>
        <taxon>Pentapetalae</taxon>
        <taxon>rosids</taxon>
        <taxon>fabids</taxon>
        <taxon>Malpighiales</taxon>
        <taxon>Euphorbiaceae</taxon>
        <taxon>Crotonoideae</taxon>
        <taxon>Manihoteae</taxon>
        <taxon>Manihot</taxon>
    </lineage>
</organism>
<sequence length="211" mass="23598">MAEDNQIVQLKLNSRNDEEFTAVNPRIPRREKTNKCVVYFLAGTAIFSAIFLAFALVVRPRTPDLELSFVSVKNLVYTNNNVSFSSLNMTLEAELSIRNTNFGSFKFENATASVLYGGQTVGKGIIGEGLLKARDKENIKVKVDVRSYRFSDTEKLSRDIDSGILKLQSLAKFSGKVQWLQIVEKLKTASVSCSMSLNLKSHFQLQDLICS</sequence>
<protein>
    <submittedName>
        <fullName evidence="1">Uncharacterized protein</fullName>
    </submittedName>
</protein>
<gene>
    <name evidence="1" type="ORF">MANES_02G016100v8</name>
</gene>
<accession>A0ACB7I4Z7</accession>
<reference evidence="2" key="1">
    <citation type="journal article" date="2016" name="Nat. Biotechnol.">
        <title>Sequencing wild and cultivated cassava and related species reveals extensive interspecific hybridization and genetic diversity.</title>
        <authorList>
            <person name="Bredeson J.V."/>
            <person name="Lyons J.B."/>
            <person name="Prochnik S.E."/>
            <person name="Wu G.A."/>
            <person name="Ha C.M."/>
            <person name="Edsinger-Gonzales E."/>
            <person name="Grimwood J."/>
            <person name="Schmutz J."/>
            <person name="Rabbi I.Y."/>
            <person name="Egesi C."/>
            <person name="Nauluvula P."/>
            <person name="Lebot V."/>
            <person name="Ndunguru J."/>
            <person name="Mkamilo G."/>
            <person name="Bart R.S."/>
            <person name="Setter T.L."/>
            <person name="Gleadow R.M."/>
            <person name="Kulakow P."/>
            <person name="Ferguson M.E."/>
            <person name="Rounsley S."/>
            <person name="Rokhsar D.S."/>
        </authorList>
    </citation>
    <scope>NUCLEOTIDE SEQUENCE [LARGE SCALE GENOMIC DNA]</scope>
    <source>
        <strain evidence="2">cv. AM560-2</strain>
    </source>
</reference>
<keyword evidence="2" id="KW-1185">Reference proteome</keyword>
<comment type="caution">
    <text evidence="1">The sequence shown here is derived from an EMBL/GenBank/DDBJ whole genome shotgun (WGS) entry which is preliminary data.</text>
</comment>